<comment type="caution">
    <text evidence="1">The sequence shown here is derived from an EMBL/GenBank/DDBJ whole genome shotgun (WGS) entry which is preliminary data.</text>
</comment>
<sequence length="124" mass="13709">MQAALAAATRIRLVAAGFVLQPDSSRIPADQADNFRKAVETLSPTSCQNKALWLSSEITMIPPSVLREHNVSLSCVTQDEREFLLAVHNAYFCCISTRVRECLLRTVLSAQLPLESLQRKIPIG</sequence>
<name>A0ACC2RCZ3_9NEOP</name>
<evidence type="ECO:0000313" key="1">
    <source>
        <dbReference type="EMBL" id="KAJ8738012.1"/>
    </source>
</evidence>
<dbReference type="Proteomes" id="UP001231649">
    <property type="component" value="Chromosome 1"/>
</dbReference>
<keyword evidence="2" id="KW-1185">Reference proteome</keyword>
<accession>A0ACC2RCZ3</accession>
<proteinExistence type="predicted"/>
<organism evidence="1 2">
    <name type="scientific">Mythimna loreyi</name>
    <dbReference type="NCBI Taxonomy" id="667449"/>
    <lineage>
        <taxon>Eukaryota</taxon>
        <taxon>Metazoa</taxon>
        <taxon>Ecdysozoa</taxon>
        <taxon>Arthropoda</taxon>
        <taxon>Hexapoda</taxon>
        <taxon>Insecta</taxon>
        <taxon>Pterygota</taxon>
        <taxon>Neoptera</taxon>
        <taxon>Endopterygota</taxon>
        <taxon>Lepidoptera</taxon>
        <taxon>Glossata</taxon>
        <taxon>Ditrysia</taxon>
        <taxon>Noctuoidea</taxon>
        <taxon>Noctuidae</taxon>
        <taxon>Noctuinae</taxon>
        <taxon>Hadenini</taxon>
        <taxon>Mythimna</taxon>
    </lineage>
</organism>
<protein>
    <submittedName>
        <fullName evidence="1">Uncharacterized protein</fullName>
    </submittedName>
</protein>
<dbReference type="EMBL" id="CM056777">
    <property type="protein sequence ID" value="KAJ8738012.1"/>
    <property type="molecule type" value="Genomic_DNA"/>
</dbReference>
<evidence type="ECO:0000313" key="2">
    <source>
        <dbReference type="Proteomes" id="UP001231649"/>
    </source>
</evidence>
<reference evidence="1" key="1">
    <citation type="submission" date="2023-03" db="EMBL/GenBank/DDBJ databases">
        <title>Chromosome-level genomes of two armyworms, Mythimna separata and Mythimna loreyi, provide insights into the biosynthesis and reception of sex pheromones.</title>
        <authorList>
            <person name="Zhao H."/>
        </authorList>
    </citation>
    <scope>NUCLEOTIDE SEQUENCE</scope>
    <source>
        <strain evidence="1">BeijingLab</strain>
    </source>
</reference>
<gene>
    <name evidence="1" type="ORF">PYW08_000607</name>
</gene>